<name>A0A3S0ID35_9DEIO</name>
<dbReference type="RefSeq" id="WP_126351225.1">
    <property type="nucleotide sequence ID" value="NZ_CP086380.1"/>
</dbReference>
<feature type="region of interest" description="Disordered" evidence="1">
    <location>
        <begin position="24"/>
        <end position="98"/>
    </location>
</feature>
<dbReference type="Proteomes" id="UP000277766">
    <property type="component" value="Unassembled WGS sequence"/>
</dbReference>
<gene>
    <name evidence="2" type="ORF">EJ104_02755</name>
</gene>
<proteinExistence type="predicted"/>
<evidence type="ECO:0000256" key="1">
    <source>
        <dbReference type="SAM" id="MobiDB-lite"/>
    </source>
</evidence>
<dbReference type="EMBL" id="RXPE01000003">
    <property type="protein sequence ID" value="RTR29881.1"/>
    <property type="molecule type" value="Genomic_DNA"/>
</dbReference>
<keyword evidence="3" id="KW-1185">Reference proteome</keyword>
<dbReference type="AlphaFoldDB" id="A0A3S0ID35"/>
<reference evidence="2 3" key="1">
    <citation type="submission" date="2018-12" db="EMBL/GenBank/DDBJ databases">
        <title>Deinococcus radiophilus ATCC 27603 genome sequencing and assembly.</title>
        <authorList>
            <person name="Maclea K.S."/>
            <person name="Maynard C.R."/>
        </authorList>
    </citation>
    <scope>NUCLEOTIDE SEQUENCE [LARGE SCALE GENOMIC DNA]</scope>
    <source>
        <strain evidence="2 3">ATCC 27603</strain>
    </source>
</reference>
<comment type="caution">
    <text evidence="2">The sequence shown here is derived from an EMBL/GenBank/DDBJ whole genome shotgun (WGS) entry which is preliminary data.</text>
</comment>
<evidence type="ECO:0000313" key="2">
    <source>
        <dbReference type="EMBL" id="RTR29881.1"/>
    </source>
</evidence>
<organism evidence="2 3">
    <name type="scientific">Deinococcus radiophilus</name>
    <dbReference type="NCBI Taxonomy" id="32062"/>
    <lineage>
        <taxon>Bacteria</taxon>
        <taxon>Thermotogati</taxon>
        <taxon>Deinococcota</taxon>
        <taxon>Deinococci</taxon>
        <taxon>Deinococcales</taxon>
        <taxon>Deinococcaceae</taxon>
        <taxon>Deinococcus</taxon>
    </lineage>
</organism>
<dbReference type="PROSITE" id="PS51257">
    <property type="entry name" value="PROKAR_LIPOPROTEIN"/>
    <property type="match status" value="1"/>
</dbReference>
<protein>
    <submittedName>
        <fullName evidence="2">Uncharacterized protein</fullName>
    </submittedName>
</protein>
<evidence type="ECO:0000313" key="3">
    <source>
        <dbReference type="Proteomes" id="UP000277766"/>
    </source>
</evidence>
<accession>A0A3S0ID35</accession>
<sequence length="110" mass="11261">MTMNARQVQFAALSLILLLTGCGNQEGNSARKPNGTVGVSPVPPAEQLPSDSPWAGSQQVAADTVHMAPPRSAVPPSPDQSGATVLLDGVSVQGGGSPQWNEVGFYVVAH</sequence>